<dbReference type="EMBL" id="JACAZI010000004">
    <property type="protein sequence ID" value="KAF7362008.1"/>
    <property type="molecule type" value="Genomic_DNA"/>
</dbReference>
<dbReference type="Pfam" id="PF04912">
    <property type="entry name" value="Dynamitin"/>
    <property type="match status" value="1"/>
</dbReference>
<evidence type="ECO:0000313" key="6">
    <source>
        <dbReference type="Proteomes" id="UP000620124"/>
    </source>
</evidence>
<evidence type="ECO:0000256" key="4">
    <source>
        <dbReference type="SAM" id="MobiDB-lite"/>
    </source>
</evidence>
<dbReference type="OrthoDB" id="4977at2759"/>
<protein>
    <submittedName>
        <fullName evidence="5">Uncharacterized protein</fullName>
    </submittedName>
</protein>
<sequence>MNAAKYSTLPDIDTAPDVYETEDPLPSALNKADAGSDDEAAPSRSAIRGRTTDAGASKEELDSTNLMQLDEASKKFRKAEKRRDRARAYYAYPPSPTDPTSPIEPSTSRPIPLSQRLRALQAEVMALETELADPANPLLFKEREDDSVDPGELIRGLVDVRGKLDKIRQGREGRGRLVGVILGQDDEKESEPKPSKSSVPPASDDSGKPNVRSIVEMDRRVGELEKLVGSSTAALDESSPLPTPLLPLVSRLQAQLTLLTQPRHIDSISRRLKLLLSDLDRAAASQHSHRRHNSQSNGAPPSQIQEQVIPLLSRLGPSLPHIPHILTRLRTLSALHTSAAQFESTLEGLEEDHRKMREALGELDNAVKTIEKSLEENRVVVKGNVGGLEGRVDILLKRVDELSRSTKS</sequence>
<feature type="region of interest" description="Disordered" evidence="4">
    <location>
        <begin position="283"/>
        <end position="302"/>
    </location>
</feature>
<name>A0A8H7D7T5_9AGAR</name>
<dbReference type="AlphaFoldDB" id="A0A8H7D7T5"/>
<keyword evidence="6" id="KW-1185">Reference proteome</keyword>
<proteinExistence type="predicted"/>
<dbReference type="GO" id="GO:0005737">
    <property type="term" value="C:cytoplasm"/>
    <property type="evidence" value="ECO:0007669"/>
    <property type="project" value="UniProtKB-SubCell"/>
</dbReference>
<dbReference type="InterPro" id="IPR028133">
    <property type="entry name" value="Dynamitin"/>
</dbReference>
<reference evidence="5" key="1">
    <citation type="submission" date="2020-05" db="EMBL/GenBank/DDBJ databases">
        <title>Mycena genomes resolve the evolution of fungal bioluminescence.</title>
        <authorList>
            <person name="Tsai I.J."/>
        </authorList>
    </citation>
    <scope>NUCLEOTIDE SEQUENCE</scope>
    <source>
        <strain evidence="5">CCC161011</strain>
    </source>
</reference>
<keyword evidence="2" id="KW-0963">Cytoplasm</keyword>
<feature type="compositionally biased region" description="Polar residues" evidence="4">
    <location>
        <begin position="100"/>
        <end position="109"/>
    </location>
</feature>
<evidence type="ECO:0000256" key="1">
    <source>
        <dbReference type="ARBA" id="ARBA00004496"/>
    </source>
</evidence>
<dbReference type="GO" id="GO:0007017">
    <property type="term" value="P:microtubule-based process"/>
    <property type="evidence" value="ECO:0007669"/>
    <property type="project" value="InterPro"/>
</dbReference>
<feature type="compositionally biased region" description="Low complexity" evidence="4">
    <location>
        <begin position="195"/>
        <end position="204"/>
    </location>
</feature>
<feature type="region of interest" description="Disordered" evidence="4">
    <location>
        <begin position="181"/>
        <end position="211"/>
    </location>
</feature>
<dbReference type="Proteomes" id="UP000620124">
    <property type="component" value="Unassembled WGS sequence"/>
</dbReference>
<feature type="region of interest" description="Disordered" evidence="4">
    <location>
        <begin position="1"/>
        <end position="112"/>
    </location>
</feature>
<dbReference type="PANTHER" id="PTHR15346">
    <property type="entry name" value="DYNACTIN SUBUNIT"/>
    <property type="match status" value="1"/>
</dbReference>
<gene>
    <name evidence="5" type="ORF">MVEN_00546000</name>
</gene>
<evidence type="ECO:0000256" key="3">
    <source>
        <dbReference type="SAM" id="Coils"/>
    </source>
</evidence>
<comment type="caution">
    <text evidence="5">The sequence shown here is derived from an EMBL/GenBank/DDBJ whole genome shotgun (WGS) entry which is preliminary data.</text>
</comment>
<accession>A0A8H7D7T5</accession>
<evidence type="ECO:0000313" key="5">
    <source>
        <dbReference type="EMBL" id="KAF7362008.1"/>
    </source>
</evidence>
<feature type="coiled-coil region" evidence="3">
    <location>
        <begin position="339"/>
        <end position="376"/>
    </location>
</feature>
<organism evidence="5 6">
    <name type="scientific">Mycena venus</name>
    <dbReference type="NCBI Taxonomy" id="2733690"/>
    <lineage>
        <taxon>Eukaryota</taxon>
        <taxon>Fungi</taxon>
        <taxon>Dikarya</taxon>
        <taxon>Basidiomycota</taxon>
        <taxon>Agaricomycotina</taxon>
        <taxon>Agaricomycetes</taxon>
        <taxon>Agaricomycetidae</taxon>
        <taxon>Agaricales</taxon>
        <taxon>Marasmiineae</taxon>
        <taxon>Mycenaceae</taxon>
        <taxon>Mycena</taxon>
    </lineage>
</organism>
<evidence type="ECO:0000256" key="2">
    <source>
        <dbReference type="ARBA" id="ARBA00022490"/>
    </source>
</evidence>
<keyword evidence="3" id="KW-0175">Coiled coil</keyword>
<dbReference type="GO" id="GO:0005869">
    <property type="term" value="C:dynactin complex"/>
    <property type="evidence" value="ECO:0007669"/>
    <property type="project" value="InterPro"/>
</dbReference>
<comment type="subcellular location">
    <subcellularLocation>
        <location evidence="1">Cytoplasm</location>
    </subcellularLocation>
</comment>